<dbReference type="SUPFAM" id="SSF55729">
    <property type="entry name" value="Acyl-CoA N-acyltransferases (Nat)"/>
    <property type="match status" value="1"/>
</dbReference>
<evidence type="ECO:0000259" key="3">
    <source>
        <dbReference type="PROSITE" id="PS51186"/>
    </source>
</evidence>
<dbReference type="Proteomes" id="UP000027190">
    <property type="component" value="Unassembled WGS sequence"/>
</dbReference>
<proteinExistence type="predicted"/>
<keyword evidence="5" id="KW-1185">Reference proteome</keyword>
<dbReference type="EMBL" id="AWFG01000002">
    <property type="protein sequence ID" value="KCZ60627.1"/>
    <property type="molecule type" value="Genomic_DNA"/>
</dbReference>
<dbReference type="eggNOG" id="COG0456">
    <property type="taxonomic scope" value="Bacteria"/>
</dbReference>
<evidence type="ECO:0000313" key="5">
    <source>
        <dbReference type="Proteomes" id="UP000027190"/>
    </source>
</evidence>
<dbReference type="Pfam" id="PF00583">
    <property type="entry name" value="Acetyltransf_1"/>
    <property type="match status" value="1"/>
</dbReference>
<feature type="domain" description="N-acetyltransferase" evidence="3">
    <location>
        <begin position="8"/>
        <end position="157"/>
    </location>
</feature>
<dbReference type="InterPro" id="IPR000182">
    <property type="entry name" value="GNAT_dom"/>
</dbReference>
<dbReference type="GO" id="GO:0016747">
    <property type="term" value="F:acyltransferase activity, transferring groups other than amino-acyl groups"/>
    <property type="evidence" value="ECO:0007669"/>
    <property type="project" value="InterPro"/>
</dbReference>
<dbReference type="OrthoDB" id="572496at2"/>
<evidence type="ECO:0000256" key="1">
    <source>
        <dbReference type="ARBA" id="ARBA00022679"/>
    </source>
</evidence>
<reference evidence="4 5" key="1">
    <citation type="journal article" date="2014" name="Antonie Van Leeuwenhoek">
        <title>Hyphomonas beringensis sp. nov. and Hyphomonas chukchiensis sp. nov., isolated from surface seawater of the Bering Sea and Chukchi Sea.</title>
        <authorList>
            <person name="Li C."/>
            <person name="Lai Q."/>
            <person name="Li G."/>
            <person name="Dong C."/>
            <person name="Wang J."/>
            <person name="Liao Y."/>
            <person name="Shao Z."/>
        </authorList>
    </citation>
    <scope>NUCLEOTIDE SEQUENCE [LARGE SCALE GENOMIC DNA]</scope>
    <source>
        <strain evidence="4 5">BH-BN04-4</strain>
    </source>
</reference>
<organism evidence="4 5">
    <name type="scientific">Hyphomonas chukchiensis</name>
    <dbReference type="NCBI Taxonomy" id="1280947"/>
    <lineage>
        <taxon>Bacteria</taxon>
        <taxon>Pseudomonadati</taxon>
        <taxon>Pseudomonadota</taxon>
        <taxon>Alphaproteobacteria</taxon>
        <taxon>Hyphomonadales</taxon>
        <taxon>Hyphomonadaceae</taxon>
        <taxon>Hyphomonas</taxon>
    </lineage>
</organism>
<dbReference type="PANTHER" id="PTHR43800:SF1">
    <property type="entry name" value="PEPTIDYL-LYSINE N-ACETYLTRANSFERASE YJAB"/>
    <property type="match status" value="1"/>
</dbReference>
<dbReference type="Gene3D" id="3.40.630.30">
    <property type="match status" value="1"/>
</dbReference>
<evidence type="ECO:0000256" key="2">
    <source>
        <dbReference type="ARBA" id="ARBA00023315"/>
    </source>
</evidence>
<protein>
    <recommendedName>
        <fullName evidence="3">N-acetyltransferase domain-containing protein</fullName>
    </recommendedName>
</protein>
<sequence length="178" mass="20061">MRRLPDDYSITRAARDEIPALIRVDLAASTLFAETGLLPEEALHDHVPEEVFEQAIANDDLLVARDHKGRAVGFALTSQRGGTLYLDQISVNPAHGRKGLGRALIARLASEARARKLKCITLSTFRDLAWNGPFYRRLGFREIAASRKADWMIDLEKVQATSLDLSKRCFMMRRIGWL</sequence>
<dbReference type="RefSeq" id="WP_051614739.1">
    <property type="nucleotide sequence ID" value="NZ_AWFG01000002.1"/>
</dbReference>
<gene>
    <name evidence="4" type="ORF">HY30_11685</name>
</gene>
<dbReference type="PATRIC" id="fig|1280947.3.peg.666"/>
<dbReference type="PROSITE" id="PS51186">
    <property type="entry name" value="GNAT"/>
    <property type="match status" value="1"/>
</dbReference>
<dbReference type="STRING" id="1280947.HY30_11685"/>
<name>A0A062UN28_9PROT</name>
<dbReference type="InterPro" id="IPR016181">
    <property type="entry name" value="Acyl_CoA_acyltransferase"/>
</dbReference>
<keyword evidence="1" id="KW-0808">Transferase</keyword>
<dbReference type="CDD" id="cd04301">
    <property type="entry name" value="NAT_SF"/>
    <property type="match status" value="1"/>
</dbReference>
<accession>A0A062UN28</accession>
<comment type="caution">
    <text evidence="4">The sequence shown here is derived from an EMBL/GenBank/DDBJ whole genome shotgun (WGS) entry which is preliminary data.</text>
</comment>
<keyword evidence="2" id="KW-0012">Acyltransferase</keyword>
<evidence type="ECO:0000313" key="4">
    <source>
        <dbReference type="EMBL" id="KCZ60627.1"/>
    </source>
</evidence>
<dbReference type="PANTHER" id="PTHR43800">
    <property type="entry name" value="PEPTIDYL-LYSINE N-ACETYLTRANSFERASE YJAB"/>
    <property type="match status" value="1"/>
</dbReference>
<dbReference type="AlphaFoldDB" id="A0A062UN28"/>